<gene>
    <name evidence="2" type="ORF">BECKFM1743A_GA0114220_104725</name>
    <name evidence="3" type="ORF">BECKFM1743B_GA0114221_103755</name>
    <name evidence="1" type="ORF">BECKFM1743C_GA0114222_103795</name>
</gene>
<dbReference type="EMBL" id="CAADFL010000375">
    <property type="protein sequence ID" value="VFK15523.1"/>
    <property type="molecule type" value="Genomic_DNA"/>
</dbReference>
<evidence type="ECO:0000313" key="3">
    <source>
        <dbReference type="EMBL" id="VFK15523.1"/>
    </source>
</evidence>
<organism evidence="1">
    <name type="scientific">Candidatus Kentrum sp. FM</name>
    <dbReference type="NCBI Taxonomy" id="2126340"/>
    <lineage>
        <taxon>Bacteria</taxon>
        <taxon>Pseudomonadati</taxon>
        <taxon>Pseudomonadota</taxon>
        <taxon>Gammaproteobacteria</taxon>
        <taxon>Candidatus Kentrum</taxon>
    </lineage>
</organism>
<protein>
    <recommendedName>
        <fullName evidence="4">ASCH domain-containing protein</fullName>
    </recommendedName>
</protein>
<sequence length="246" mass="28544">MYCNLRQSATEPLNFVEPDDRQPQRLGLFDLRFHTRRDPIPGIDPNLLTDGQKRQGTRTAKIPLLRLIVIEEPGIEKVRGERGMALFRYLAAKPFGNFLVLGDIAGIAATDKDTFHEKMRNMSFFATQEQLRQKKKDVTRRTGWSQLHIGERINAVEKGQGLKKGERVTSITWIQVTDIRREPLQAIQPEDLPREGFPDMTTEEFIAMFCKMNRCKPDTTITRIEFKYIRKPKQLDMFEEGLLIPR</sequence>
<reference evidence="1" key="1">
    <citation type="submission" date="2019-02" db="EMBL/GenBank/DDBJ databases">
        <authorList>
            <person name="Gruber-Vodicka R. H."/>
            <person name="Seah K. B. B."/>
        </authorList>
    </citation>
    <scope>NUCLEOTIDE SEQUENCE</scope>
    <source>
        <strain evidence="2">BECK_BZ163</strain>
        <strain evidence="3">BECK_BZ164</strain>
        <strain evidence="1">BECK_BZ165</strain>
    </source>
</reference>
<name>A0A450TD75_9GAMM</name>
<dbReference type="AlphaFoldDB" id="A0A450TD75"/>
<dbReference type="EMBL" id="CAADEZ010000472">
    <property type="protein sequence ID" value="VFJ68425.1"/>
    <property type="molecule type" value="Genomic_DNA"/>
</dbReference>
<accession>A0A450TD75</accession>
<evidence type="ECO:0008006" key="4">
    <source>
        <dbReference type="Google" id="ProtNLM"/>
    </source>
</evidence>
<evidence type="ECO:0000313" key="2">
    <source>
        <dbReference type="EMBL" id="VFJ68425.1"/>
    </source>
</evidence>
<dbReference type="EMBL" id="CAADFA010000379">
    <property type="protein sequence ID" value="VFJ64875.1"/>
    <property type="molecule type" value="Genomic_DNA"/>
</dbReference>
<evidence type="ECO:0000313" key="1">
    <source>
        <dbReference type="EMBL" id="VFJ64875.1"/>
    </source>
</evidence>
<proteinExistence type="predicted"/>